<evidence type="ECO:0000313" key="2">
    <source>
        <dbReference type="EMBL" id="GIY39346.1"/>
    </source>
</evidence>
<evidence type="ECO:0000313" key="3">
    <source>
        <dbReference type="Proteomes" id="UP001054837"/>
    </source>
</evidence>
<organism evidence="2 3">
    <name type="scientific">Caerostris darwini</name>
    <dbReference type="NCBI Taxonomy" id="1538125"/>
    <lineage>
        <taxon>Eukaryota</taxon>
        <taxon>Metazoa</taxon>
        <taxon>Ecdysozoa</taxon>
        <taxon>Arthropoda</taxon>
        <taxon>Chelicerata</taxon>
        <taxon>Arachnida</taxon>
        <taxon>Araneae</taxon>
        <taxon>Araneomorphae</taxon>
        <taxon>Entelegynae</taxon>
        <taxon>Araneoidea</taxon>
        <taxon>Araneidae</taxon>
        <taxon>Caerostris</taxon>
    </lineage>
</organism>
<sequence>MMFDGLQETDAETLAEIDGLTTLEESPTNWSSHGRENIVVTTIILPPFAAEVNEKKRTASEKAFAKRPVIDLSSVDGGGGGFGEPPHQQVVGSRQAHPRPFLFSPRDPKGELQLREIIIRGRIFPKYFFFYPHL</sequence>
<feature type="region of interest" description="Disordered" evidence="1">
    <location>
        <begin position="75"/>
        <end position="105"/>
    </location>
</feature>
<dbReference type="AlphaFoldDB" id="A0AAV4T1W5"/>
<name>A0AAV4T1W5_9ARAC</name>
<accession>A0AAV4T1W5</accession>
<dbReference type="EMBL" id="BPLQ01008789">
    <property type="protein sequence ID" value="GIY39346.1"/>
    <property type="molecule type" value="Genomic_DNA"/>
</dbReference>
<evidence type="ECO:0000256" key="1">
    <source>
        <dbReference type="SAM" id="MobiDB-lite"/>
    </source>
</evidence>
<comment type="caution">
    <text evidence="2">The sequence shown here is derived from an EMBL/GenBank/DDBJ whole genome shotgun (WGS) entry which is preliminary data.</text>
</comment>
<proteinExistence type="predicted"/>
<keyword evidence="3" id="KW-1185">Reference proteome</keyword>
<protein>
    <submittedName>
        <fullName evidence="2">Uncharacterized protein</fullName>
    </submittedName>
</protein>
<reference evidence="2 3" key="1">
    <citation type="submission" date="2021-06" db="EMBL/GenBank/DDBJ databases">
        <title>Caerostris darwini draft genome.</title>
        <authorList>
            <person name="Kono N."/>
            <person name="Arakawa K."/>
        </authorList>
    </citation>
    <scope>NUCLEOTIDE SEQUENCE [LARGE SCALE GENOMIC DNA]</scope>
</reference>
<dbReference type="Proteomes" id="UP001054837">
    <property type="component" value="Unassembled WGS sequence"/>
</dbReference>
<gene>
    <name evidence="2" type="ORF">CDAR_209511</name>
</gene>